<proteinExistence type="predicted"/>
<feature type="transmembrane region" description="Helical" evidence="2">
    <location>
        <begin position="102"/>
        <end position="123"/>
    </location>
</feature>
<evidence type="ECO:0000313" key="3">
    <source>
        <dbReference type="EMBL" id="KAF5831303.1"/>
    </source>
</evidence>
<dbReference type="Proteomes" id="UP000815325">
    <property type="component" value="Unassembled WGS sequence"/>
</dbReference>
<protein>
    <recommendedName>
        <fullName evidence="5">Encoded protein</fullName>
    </recommendedName>
</protein>
<accession>A0ABQ7G9M5</accession>
<dbReference type="EMBL" id="MU069958">
    <property type="protein sequence ID" value="KAF5831303.1"/>
    <property type="molecule type" value="Genomic_DNA"/>
</dbReference>
<keyword evidence="2" id="KW-1133">Transmembrane helix</keyword>
<feature type="compositionally biased region" description="Basic and acidic residues" evidence="1">
    <location>
        <begin position="58"/>
        <end position="69"/>
    </location>
</feature>
<evidence type="ECO:0000313" key="4">
    <source>
        <dbReference type="Proteomes" id="UP000815325"/>
    </source>
</evidence>
<name>A0ABQ7G9M5_DUNSA</name>
<evidence type="ECO:0000256" key="1">
    <source>
        <dbReference type="SAM" id="MobiDB-lite"/>
    </source>
</evidence>
<comment type="caution">
    <text evidence="3">The sequence shown here is derived from an EMBL/GenBank/DDBJ whole genome shotgun (WGS) entry which is preliminary data.</text>
</comment>
<keyword evidence="4" id="KW-1185">Reference proteome</keyword>
<evidence type="ECO:0000256" key="2">
    <source>
        <dbReference type="SAM" id="Phobius"/>
    </source>
</evidence>
<keyword evidence="2" id="KW-0472">Membrane</keyword>
<feature type="compositionally biased region" description="Basic residues" evidence="1">
    <location>
        <begin position="31"/>
        <end position="42"/>
    </location>
</feature>
<gene>
    <name evidence="3" type="ORF">DUNSADRAFT_13305</name>
</gene>
<organism evidence="3 4">
    <name type="scientific">Dunaliella salina</name>
    <name type="common">Green alga</name>
    <name type="synonym">Protococcus salinus</name>
    <dbReference type="NCBI Taxonomy" id="3046"/>
    <lineage>
        <taxon>Eukaryota</taxon>
        <taxon>Viridiplantae</taxon>
        <taxon>Chlorophyta</taxon>
        <taxon>core chlorophytes</taxon>
        <taxon>Chlorophyceae</taxon>
        <taxon>CS clade</taxon>
        <taxon>Chlamydomonadales</taxon>
        <taxon>Dunaliellaceae</taxon>
        <taxon>Dunaliella</taxon>
    </lineage>
</organism>
<feature type="region of interest" description="Disordered" evidence="1">
    <location>
        <begin position="31"/>
        <end position="69"/>
    </location>
</feature>
<evidence type="ECO:0008006" key="5">
    <source>
        <dbReference type="Google" id="ProtNLM"/>
    </source>
</evidence>
<reference evidence="3" key="1">
    <citation type="submission" date="2017-08" db="EMBL/GenBank/DDBJ databases">
        <authorList>
            <person name="Polle J.E."/>
            <person name="Barry K."/>
            <person name="Cushman J."/>
            <person name="Schmutz J."/>
            <person name="Tran D."/>
            <person name="Hathwaick L.T."/>
            <person name="Yim W.C."/>
            <person name="Jenkins J."/>
            <person name="Mckie-Krisberg Z.M."/>
            <person name="Prochnik S."/>
            <person name="Lindquist E."/>
            <person name="Dockter R.B."/>
            <person name="Adam C."/>
            <person name="Molina H."/>
            <person name="Bunkerborg J."/>
            <person name="Jin E."/>
            <person name="Buchheim M."/>
            <person name="Magnuson J."/>
        </authorList>
    </citation>
    <scope>NUCLEOTIDE SEQUENCE</scope>
    <source>
        <strain evidence="3">CCAP 19/18</strain>
    </source>
</reference>
<keyword evidence="2" id="KW-0812">Transmembrane</keyword>
<sequence>MGFVEKAAPWAVGCVLVVLIFKHHEFGPFRHTRPSRPSRRPRSSNCSNSNRPPSTREQGGDVIREGEAQGREAQKKNLLKRYAAWASERGNHCVVCMVQSAWWWRFMFILFISGFLAGASTWLQSLRLSWTRKT</sequence>
<feature type="compositionally biased region" description="Low complexity" evidence="1">
    <location>
        <begin position="43"/>
        <end position="56"/>
    </location>
</feature>